<dbReference type="Pfam" id="PF00450">
    <property type="entry name" value="Peptidase_S10"/>
    <property type="match status" value="1"/>
</dbReference>
<proteinExistence type="predicted"/>
<gene>
    <name evidence="7" type="ORF">GCM10007049_03290</name>
</gene>
<evidence type="ECO:0000256" key="1">
    <source>
        <dbReference type="ARBA" id="ARBA00022645"/>
    </source>
</evidence>
<dbReference type="RefSeq" id="WP_018474432.1">
    <property type="nucleotide sequence ID" value="NZ_BMWX01000001.1"/>
</dbReference>
<keyword evidence="3 6" id="KW-0732">Signal</keyword>
<keyword evidence="4" id="KW-0378">Hydrolase</keyword>
<evidence type="ECO:0000313" key="8">
    <source>
        <dbReference type="Proteomes" id="UP000619457"/>
    </source>
</evidence>
<dbReference type="SUPFAM" id="SSF53474">
    <property type="entry name" value="alpha/beta-Hydrolases"/>
    <property type="match status" value="1"/>
</dbReference>
<dbReference type="InterPro" id="IPR001563">
    <property type="entry name" value="Peptidase_S10"/>
</dbReference>
<feature type="chain" id="PRO_5037113864" evidence="6">
    <location>
        <begin position="21"/>
        <end position="491"/>
    </location>
</feature>
<name>A0A918PKY3_9BACT</name>
<protein>
    <submittedName>
        <fullName evidence="7">Carboxypeptidase</fullName>
    </submittedName>
</protein>
<keyword evidence="8" id="KW-1185">Reference proteome</keyword>
<evidence type="ECO:0000256" key="5">
    <source>
        <dbReference type="ARBA" id="ARBA00023180"/>
    </source>
</evidence>
<evidence type="ECO:0000256" key="3">
    <source>
        <dbReference type="ARBA" id="ARBA00022729"/>
    </source>
</evidence>
<comment type="caution">
    <text evidence="7">The sequence shown here is derived from an EMBL/GenBank/DDBJ whole genome shotgun (WGS) entry which is preliminary data.</text>
</comment>
<evidence type="ECO:0000256" key="2">
    <source>
        <dbReference type="ARBA" id="ARBA00022670"/>
    </source>
</evidence>
<organism evidence="7 8">
    <name type="scientific">Echinicola pacifica</name>
    <dbReference type="NCBI Taxonomy" id="346377"/>
    <lineage>
        <taxon>Bacteria</taxon>
        <taxon>Pseudomonadati</taxon>
        <taxon>Bacteroidota</taxon>
        <taxon>Cytophagia</taxon>
        <taxon>Cytophagales</taxon>
        <taxon>Cyclobacteriaceae</taxon>
        <taxon>Echinicola</taxon>
    </lineage>
</organism>
<dbReference type="Gene3D" id="3.40.50.1820">
    <property type="entry name" value="alpha/beta hydrolase"/>
    <property type="match status" value="1"/>
</dbReference>
<dbReference type="Proteomes" id="UP000619457">
    <property type="component" value="Unassembled WGS sequence"/>
</dbReference>
<evidence type="ECO:0000256" key="6">
    <source>
        <dbReference type="SAM" id="SignalP"/>
    </source>
</evidence>
<reference evidence="7" key="1">
    <citation type="journal article" date="2014" name="Int. J. Syst. Evol. Microbiol.">
        <title>Complete genome sequence of Corynebacterium casei LMG S-19264T (=DSM 44701T), isolated from a smear-ripened cheese.</title>
        <authorList>
            <consortium name="US DOE Joint Genome Institute (JGI-PGF)"/>
            <person name="Walter F."/>
            <person name="Albersmeier A."/>
            <person name="Kalinowski J."/>
            <person name="Ruckert C."/>
        </authorList>
    </citation>
    <scope>NUCLEOTIDE SEQUENCE</scope>
    <source>
        <strain evidence="7">KCTC 12368</strain>
    </source>
</reference>
<accession>A0A918PKY3</accession>
<keyword evidence="1 7" id="KW-0121">Carboxypeptidase</keyword>
<dbReference type="GO" id="GO:0004185">
    <property type="term" value="F:serine-type carboxypeptidase activity"/>
    <property type="evidence" value="ECO:0007669"/>
    <property type="project" value="InterPro"/>
</dbReference>
<sequence>MKTIIYSIALFICNLYFLNAQQLLSSDSSATSEHQLKVNGKTISYTATVGTQPVWDKTGKEVAYLFYTYYQRQGVSNLEQRPLVISFNGGPGSASIWMHIAYTGPVVLNIDEEGYPLQPYGVKDNPHSILDVADIVYIDPVNTGYSRITDKEADRSQFFGVNSDIDYLSEWVRTFVNRQKRWASPKFLIGESYGTTRVSGMANRLQESHWMFFNGVILVSPTDLGIDREGPVQAANYLPYYTATAWYHKQLDPSLQSKDLEEILPEVELFTRKELVPALMMGGFMDSAEKERLAKQMAHYSGLSQKVILEHNLMVPTSFFWKDLLRDEGLTVGRLDSRYKGIDRADKGDRFDHDPALSSWNHAFAPAFNHYMNHKLQFNTDIEYNLFGPVHPWDRSGDRTGENLRAAMAQNPYLNVMIQSGYYDGGTDYFNAKYSMWQMDPSGKLKDRLLWKGYRSGHMMYLREEDLANANEDIRQFILNSLPEDSQAAKY</sequence>
<reference evidence="7" key="2">
    <citation type="submission" date="2020-09" db="EMBL/GenBank/DDBJ databases">
        <authorList>
            <person name="Sun Q."/>
            <person name="Kim S."/>
        </authorList>
    </citation>
    <scope>NUCLEOTIDE SEQUENCE</scope>
    <source>
        <strain evidence="7">KCTC 12368</strain>
    </source>
</reference>
<dbReference type="GO" id="GO:0006508">
    <property type="term" value="P:proteolysis"/>
    <property type="evidence" value="ECO:0007669"/>
    <property type="project" value="UniProtKB-KW"/>
</dbReference>
<dbReference type="AlphaFoldDB" id="A0A918PKY3"/>
<evidence type="ECO:0000313" key="7">
    <source>
        <dbReference type="EMBL" id="GGZ14710.1"/>
    </source>
</evidence>
<feature type="signal peptide" evidence="6">
    <location>
        <begin position="1"/>
        <end position="20"/>
    </location>
</feature>
<keyword evidence="2" id="KW-0645">Protease</keyword>
<dbReference type="InterPro" id="IPR029058">
    <property type="entry name" value="AB_hydrolase_fold"/>
</dbReference>
<evidence type="ECO:0000256" key="4">
    <source>
        <dbReference type="ARBA" id="ARBA00022801"/>
    </source>
</evidence>
<dbReference type="EMBL" id="BMWX01000001">
    <property type="protein sequence ID" value="GGZ14710.1"/>
    <property type="molecule type" value="Genomic_DNA"/>
</dbReference>
<dbReference type="PANTHER" id="PTHR11802">
    <property type="entry name" value="SERINE PROTEASE FAMILY S10 SERINE CARBOXYPEPTIDASE"/>
    <property type="match status" value="1"/>
</dbReference>
<dbReference type="PANTHER" id="PTHR11802:SF3">
    <property type="entry name" value="RETINOID-INDUCIBLE SERINE CARBOXYPEPTIDASE"/>
    <property type="match status" value="1"/>
</dbReference>
<keyword evidence="5" id="KW-0325">Glycoprotein</keyword>